<evidence type="ECO:0000313" key="2">
    <source>
        <dbReference type="Proteomes" id="UP000263900"/>
    </source>
</evidence>
<dbReference type="OrthoDB" id="9762853at2"/>
<name>A0A3B7MKJ4_9BACT</name>
<dbReference type="Proteomes" id="UP000263900">
    <property type="component" value="Chromosome"/>
</dbReference>
<organism evidence="1 2">
    <name type="scientific">Paraflavitalea soli</name>
    <dbReference type="NCBI Taxonomy" id="2315862"/>
    <lineage>
        <taxon>Bacteria</taxon>
        <taxon>Pseudomonadati</taxon>
        <taxon>Bacteroidota</taxon>
        <taxon>Chitinophagia</taxon>
        <taxon>Chitinophagales</taxon>
        <taxon>Chitinophagaceae</taxon>
        <taxon>Paraflavitalea</taxon>
    </lineage>
</organism>
<dbReference type="EMBL" id="CP032157">
    <property type="protein sequence ID" value="AXY73789.1"/>
    <property type="molecule type" value="Genomic_DNA"/>
</dbReference>
<sequence length="1179" mass="132208">MPDCISKNPLQRSGTSQYKRVLQALLPGYAQVDERDYADLILFAKSYAGYLNYYDPTNKKNGDWLPLMKMDISVSLATIARQNAASWFTYIQELYKQIQDTSNPVLLKQYYTSIYHLIATLIYQLDEQLQTLPKDFAYTEYLNITIASRLADQWSKIKTYYIESAKPANAMINEAAPLSPPETPIQVQRAGSLLVNNLSDVWTTVPFIPPINGATPEEKIKNTVNHSIFKGLIESLLKAYSAVIDNAGKYLEETMESFPSHTPHYALYLTFLKLFRVAQDHINKFTDRHLSFYYKDILRLRLQEAQPDLVHLLFELQKNIPRHLLKKDTVFKAGKNKVGQELFYALTDDIVVNKGKVKSIKSILAQQEVGYTTLFAAPVSNSDDGKGAPLTTPDKSWEPYGNPKTHDTATIGFAVAHPLLYMQEGFRTATLSFTFNNNSLDGLGLANDLIVKITGKKGWHEAHVSLAGVFGTTLSVVFSLGSDEPAWIPYDETIHKAGYLTGLPVAQLLVKNNKGEANKIDKLSSVFVTQVGVYVSVNGIKTMALQNEIGPLDAAKPFQPFGPSPHFGSSLIIGSNEVFLKNRSAVVNATLNIEWDKIDRFDWNKYLASEFVDRKVRIKYLHNGDWQENTSDSTHEQIIFDHTDPTIDGVKYHCSNKESLTINLPSFNNNFSFAPNEQYSVKAESGFMKIELRGDFGHSDFIKRFTTATLTTPSSLPFEPYTPTIKSMTLSYSASASINLNLATAESFSEQNGFFYHITPFGHTVQHRSFLGATAAITLLPMYTNEGELYIGIDNFNASQSLNLLFKVSDGSADPAFDRQPLQWTFLAANNQWLPFDQYSVADQTNDLTKTGIIRFALPATAVSANTIMGEQLFWIRATAAIHTAATCNLVDIHAQAATAVLFDYHKAGIVYTDILPAGTIAKLLISDSSVKTIQQPYSSFGGRIKEPANKFYNRVSERLRHKNRAITMWDYERLVLQQFPDIYKVKCINHTKINSPGTGDNELCPGHVLVVPIPDLTGKNAINPLKPQTSIGTLEEIKKYLRLHISPFVQLQVKNARFEEIQLDFKVKFYTDDGAYYSNLLITEIEQYLSPWAFGGTQEIEFGGRISKSKLLDFIEERPYVDYLTCFKMHHIVNGIISGDVEEAVATSSRSVFVSYAGNETLGIPKHIIDYLNPDCNC</sequence>
<protein>
    <submittedName>
        <fullName evidence="1">Uncharacterized protein</fullName>
    </submittedName>
</protein>
<dbReference type="KEGG" id="pseg:D3H65_07275"/>
<reference evidence="1 2" key="1">
    <citation type="submission" date="2018-09" db="EMBL/GenBank/DDBJ databases">
        <title>Genome sequencing of strain 6GH32-13.</title>
        <authorList>
            <person name="Weon H.-Y."/>
            <person name="Heo J."/>
            <person name="Kwon S.-W."/>
        </authorList>
    </citation>
    <scope>NUCLEOTIDE SEQUENCE [LARGE SCALE GENOMIC DNA]</scope>
    <source>
        <strain evidence="1 2">5GH32-13</strain>
    </source>
</reference>
<keyword evidence="2" id="KW-1185">Reference proteome</keyword>
<gene>
    <name evidence="1" type="ORF">D3H65_07275</name>
</gene>
<evidence type="ECO:0000313" key="1">
    <source>
        <dbReference type="EMBL" id="AXY73789.1"/>
    </source>
</evidence>
<accession>A0A3B7MKJ4</accession>
<dbReference type="AlphaFoldDB" id="A0A3B7MKJ4"/>
<dbReference type="RefSeq" id="WP_119049624.1">
    <property type="nucleotide sequence ID" value="NZ_CP032157.1"/>
</dbReference>
<proteinExistence type="predicted"/>